<evidence type="ECO:0000256" key="1">
    <source>
        <dbReference type="SAM" id="Phobius"/>
    </source>
</evidence>
<dbReference type="Proteomes" id="UP000198683">
    <property type="component" value="Unassembled WGS sequence"/>
</dbReference>
<keyword evidence="3" id="KW-1185">Reference proteome</keyword>
<name>A0A1G8SRG2_9ACTN</name>
<dbReference type="STRING" id="683260.SAMN05421874_101409"/>
<feature type="transmembrane region" description="Helical" evidence="1">
    <location>
        <begin position="209"/>
        <end position="229"/>
    </location>
</feature>
<reference evidence="2 3" key="1">
    <citation type="submission" date="2016-10" db="EMBL/GenBank/DDBJ databases">
        <authorList>
            <person name="de Groot N.N."/>
        </authorList>
    </citation>
    <scope>NUCLEOTIDE SEQUENCE [LARGE SCALE GENOMIC DNA]</scope>
    <source>
        <strain evidence="2 3">CGMCC 4.5681</strain>
    </source>
</reference>
<dbReference type="OrthoDB" id="569023at2"/>
<evidence type="ECO:0008006" key="4">
    <source>
        <dbReference type="Google" id="ProtNLM"/>
    </source>
</evidence>
<dbReference type="AlphaFoldDB" id="A0A1G8SRG2"/>
<organism evidence="2 3">
    <name type="scientific">Nonomuraea maritima</name>
    <dbReference type="NCBI Taxonomy" id="683260"/>
    <lineage>
        <taxon>Bacteria</taxon>
        <taxon>Bacillati</taxon>
        <taxon>Actinomycetota</taxon>
        <taxon>Actinomycetes</taxon>
        <taxon>Streptosporangiales</taxon>
        <taxon>Streptosporangiaceae</taxon>
        <taxon>Nonomuraea</taxon>
    </lineage>
</organism>
<gene>
    <name evidence="2" type="ORF">SAMN05421874_101409</name>
</gene>
<feature type="transmembrane region" description="Helical" evidence="1">
    <location>
        <begin position="235"/>
        <end position="259"/>
    </location>
</feature>
<feature type="transmembrane region" description="Helical" evidence="1">
    <location>
        <begin position="61"/>
        <end position="84"/>
    </location>
</feature>
<feature type="transmembrane region" description="Helical" evidence="1">
    <location>
        <begin position="21"/>
        <end position="41"/>
    </location>
</feature>
<feature type="transmembrane region" description="Helical" evidence="1">
    <location>
        <begin position="425"/>
        <end position="445"/>
    </location>
</feature>
<dbReference type="RefSeq" id="WP_143021928.1">
    <property type="nucleotide sequence ID" value="NZ_FNFB01000001.1"/>
</dbReference>
<protein>
    <recommendedName>
        <fullName evidence="4">Secreted protein</fullName>
    </recommendedName>
</protein>
<keyword evidence="1" id="KW-1133">Transmembrane helix</keyword>
<evidence type="ECO:0000313" key="2">
    <source>
        <dbReference type="EMBL" id="SDJ31345.1"/>
    </source>
</evidence>
<keyword evidence="1" id="KW-0472">Membrane</keyword>
<sequence>MTVVSVRVPPAPARRSVPGRIRVISGVTAGCLVLLFAALAAGGLTVRDGLQVIGRDAGPQVVATAGLYLALSDMDAVVADVLVMGDAYERERDKATARYEQRRSEANQALLKAFELSGDNEAERRTVQSVLDGLGAYERLAGQALLLNERSPHPPGPPPEAVVRLYRQATDLMRLMLLPQAYNLTLENGTIVRRTYDDKATTVPLLRGTVVLAGLLAVGCLVWLQVYLARRFRRVFGPALLIATLAVAASTVVGAAALGQNEQALREAKSAGFDSVLALARARAISNSMQGDQSRYLLDKERADTYEHTYLDKSLSLLYVEAGNLETYHAKVADNSGGFRGLLGPELVGAKGAQVEEAYQRFQAADTTFRTLAADGRVGEAVAARLDPVSAAFGAYDRSLVALADEHESVFDRAIDRGESTLGGLWLLLPFAAGVIGLLVVTGVWPRLKEYR</sequence>
<evidence type="ECO:0000313" key="3">
    <source>
        <dbReference type="Proteomes" id="UP000198683"/>
    </source>
</evidence>
<keyword evidence="1" id="KW-0812">Transmembrane</keyword>
<proteinExistence type="predicted"/>
<accession>A0A1G8SRG2</accession>
<dbReference type="EMBL" id="FNFB01000001">
    <property type="protein sequence ID" value="SDJ31345.1"/>
    <property type="molecule type" value="Genomic_DNA"/>
</dbReference>